<keyword evidence="2" id="KW-0274">FAD</keyword>
<sequence length="302" mass="31042">MTPATPTLLRPTDPAAVSGLLAGARAVAGGTDLLVQRRAGAEVPTLVDLTGLARTRPAVTSDDATGELTISAVHPLTDLATGLTDGAAGAFPALSAAIGQFASTTIRNRATIGGNLVTGSPAADTVPALLAAGAAIDIVTPDGGLRTVDLAAFLLGPRRVDLAAGEWVTSVRVAQPPVEGGFRKIGGRRAQAISFLNLAWQWHREPDGRLTGVRLAMGSVAPTVVRLRTAAALLEAQLPTQDVVDAAVAAIDADISPIDDLRASAHYRRRCAAGLLREALLPPSGTARADQYVTPTTREKNQ</sequence>
<dbReference type="InterPro" id="IPR016167">
    <property type="entry name" value="FAD-bd_PCMH_sub1"/>
</dbReference>
<dbReference type="InterPro" id="IPR036683">
    <property type="entry name" value="CO_DH_flav_C_dom_sf"/>
</dbReference>
<accession>A0A7M4DRZ1</accession>
<dbReference type="Gene3D" id="3.30.465.10">
    <property type="match status" value="1"/>
</dbReference>
<evidence type="ECO:0000256" key="3">
    <source>
        <dbReference type="ARBA" id="ARBA00023002"/>
    </source>
</evidence>
<dbReference type="Pfam" id="PF03450">
    <property type="entry name" value="CO_deh_flav_C"/>
    <property type="match status" value="1"/>
</dbReference>
<dbReference type="InterPro" id="IPR016166">
    <property type="entry name" value="FAD-bd_PCMH"/>
</dbReference>
<keyword evidence="6" id="KW-1185">Reference proteome</keyword>
<dbReference type="Gene3D" id="3.30.43.10">
    <property type="entry name" value="Uridine Diphospho-n-acetylenolpyruvylglucosamine Reductase, domain 2"/>
    <property type="match status" value="1"/>
</dbReference>
<evidence type="ECO:0000256" key="1">
    <source>
        <dbReference type="ARBA" id="ARBA00022630"/>
    </source>
</evidence>
<dbReference type="EMBL" id="CACRYJ010000068">
    <property type="protein sequence ID" value="VZO40235.1"/>
    <property type="molecule type" value="Genomic_DNA"/>
</dbReference>
<proteinExistence type="predicted"/>
<name>A0A7M4DRZ1_9MICO</name>
<dbReference type="GO" id="GO:0050138">
    <property type="term" value="F:nicotinate dehydrogenase activity"/>
    <property type="evidence" value="ECO:0007669"/>
    <property type="project" value="UniProtKB-EC"/>
</dbReference>
<keyword evidence="1" id="KW-0285">Flavoprotein</keyword>
<dbReference type="Gene3D" id="3.30.390.50">
    <property type="entry name" value="CO dehydrogenase flavoprotein, C-terminal domain"/>
    <property type="match status" value="1"/>
</dbReference>
<dbReference type="InterPro" id="IPR036318">
    <property type="entry name" value="FAD-bd_PCMH-like_sf"/>
</dbReference>
<dbReference type="AlphaFoldDB" id="A0A7M4DRZ1"/>
<dbReference type="InterPro" id="IPR005107">
    <property type="entry name" value="CO_DH_flav_C"/>
</dbReference>
<dbReference type="PROSITE" id="PS51387">
    <property type="entry name" value="FAD_PCMH"/>
    <property type="match status" value="1"/>
</dbReference>
<reference evidence="5 6" key="1">
    <citation type="submission" date="2019-11" db="EMBL/GenBank/DDBJ databases">
        <authorList>
            <person name="Criscuolo A."/>
        </authorList>
    </citation>
    <scope>NUCLEOTIDE SEQUENCE [LARGE SCALE GENOMIC DNA]</scope>
    <source>
        <strain evidence="5">CIP111667</strain>
    </source>
</reference>
<dbReference type="GO" id="GO:0071949">
    <property type="term" value="F:FAD binding"/>
    <property type="evidence" value="ECO:0007669"/>
    <property type="project" value="InterPro"/>
</dbReference>
<dbReference type="SUPFAM" id="SSF56176">
    <property type="entry name" value="FAD-binding/transporter-associated domain-like"/>
    <property type="match status" value="1"/>
</dbReference>
<gene>
    <name evidence="5" type="primary">ndhF_2</name>
    <name evidence="5" type="ORF">HALOF300_04938</name>
</gene>
<dbReference type="Proteomes" id="UP000419743">
    <property type="component" value="Unassembled WGS sequence"/>
</dbReference>
<evidence type="ECO:0000256" key="2">
    <source>
        <dbReference type="ARBA" id="ARBA00022827"/>
    </source>
</evidence>
<dbReference type="InterPro" id="IPR051312">
    <property type="entry name" value="Diverse_Substr_Oxidored"/>
</dbReference>
<dbReference type="PANTHER" id="PTHR42659:SF2">
    <property type="entry name" value="XANTHINE DEHYDROGENASE SUBUNIT C-RELATED"/>
    <property type="match status" value="1"/>
</dbReference>
<organism evidence="5 6">
    <name type="scientific">Occultella aeris</name>
    <dbReference type="NCBI Taxonomy" id="2761496"/>
    <lineage>
        <taxon>Bacteria</taxon>
        <taxon>Bacillati</taxon>
        <taxon>Actinomycetota</taxon>
        <taxon>Actinomycetes</taxon>
        <taxon>Micrococcales</taxon>
        <taxon>Ruaniaceae</taxon>
        <taxon>Occultella</taxon>
    </lineage>
</organism>
<dbReference type="PANTHER" id="PTHR42659">
    <property type="entry name" value="XANTHINE DEHYDROGENASE SUBUNIT C-RELATED"/>
    <property type="match status" value="1"/>
</dbReference>
<dbReference type="SMART" id="SM01092">
    <property type="entry name" value="CO_deh_flav_C"/>
    <property type="match status" value="1"/>
</dbReference>
<feature type="domain" description="FAD-binding PCMH-type" evidence="4">
    <location>
        <begin position="1"/>
        <end position="178"/>
    </location>
</feature>
<evidence type="ECO:0000313" key="6">
    <source>
        <dbReference type="Proteomes" id="UP000419743"/>
    </source>
</evidence>
<dbReference type="InterPro" id="IPR002346">
    <property type="entry name" value="Mopterin_DH_FAD-bd"/>
</dbReference>
<dbReference type="InterPro" id="IPR016169">
    <property type="entry name" value="FAD-bd_PCMH_sub2"/>
</dbReference>
<keyword evidence="3 5" id="KW-0560">Oxidoreductase</keyword>
<dbReference type="Pfam" id="PF00941">
    <property type="entry name" value="FAD_binding_5"/>
    <property type="match status" value="1"/>
</dbReference>
<evidence type="ECO:0000259" key="4">
    <source>
        <dbReference type="PROSITE" id="PS51387"/>
    </source>
</evidence>
<protein>
    <submittedName>
        <fullName evidence="5">Nicotinate dehydrogenase FAD-subunit</fullName>
        <ecNumber evidence="5">1.17.1.5</ecNumber>
    </submittedName>
</protein>
<evidence type="ECO:0000313" key="5">
    <source>
        <dbReference type="EMBL" id="VZO40235.1"/>
    </source>
</evidence>
<dbReference type="RefSeq" id="WP_156743499.1">
    <property type="nucleotide sequence ID" value="NZ_CACRYJ010000068.1"/>
</dbReference>
<dbReference type="EC" id="1.17.1.5" evidence="5"/>
<comment type="caution">
    <text evidence="5">The sequence shown here is derived from an EMBL/GenBank/DDBJ whole genome shotgun (WGS) entry which is preliminary data.</text>
</comment>
<dbReference type="SUPFAM" id="SSF55447">
    <property type="entry name" value="CO dehydrogenase flavoprotein C-terminal domain-like"/>
    <property type="match status" value="1"/>
</dbReference>